<sequence length="446" mass="49582">MTVMNATRPTADLAQVQAGDLLNRYQALLRGDLVGSAAWLAEQLLRTQGLQDDLPATPGELDAWTDRRTAAVAGEYAEYLAGRKAGAPRRYFSTRAHALYFLHHVAPTKAVDGAWLHGLLRHWADPRYHGLIRIYLEELGDGDPACNHVLIYRRLLAEAGCHEPVPLPDERYLQGCLQLALGANSDMFLPEVIGYNLGYEQLPLHLLISAYELDELGLDAQYFRLHVTIDNASSGHARKAVQALQQLSPEQDDGRFYQRVAAGYRLNDLGQGSAAIIAGFDLEAEVVALLERKRAFGQHMHSDYCRFQGRTVNQWLAEPGSMPGFLGVLEQKGWIKRGQDPQLSRFWQVIEGPGAAMFGVFSVYEKQLLHDWIAGDWQPAGNPERTQGSALQPSMPSDDTALDIELQALPAQCRIERLIDAMAGNRHALPRGLQATRMYRQLTGLN</sequence>
<accession>A0A9X8EF93</accession>
<dbReference type="AlphaFoldDB" id="A0A9X8EF93"/>
<protein>
    <submittedName>
        <fullName evidence="1">Heme oxygenase-like protein</fullName>
    </submittedName>
</protein>
<gene>
    <name evidence="1" type="ORF">EDF85_3104</name>
</gene>
<dbReference type="EMBL" id="RJUR01000014">
    <property type="protein sequence ID" value="ROQ48802.1"/>
    <property type="molecule type" value="Genomic_DNA"/>
</dbReference>
<dbReference type="InterPro" id="IPR016084">
    <property type="entry name" value="Haem_Oase-like_multi-hlx"/>
</dbReference>
<dbReference type="Proteomes" id="UP000269115">
    <property type="component" value="Unassembled WGS sequence"/>
</dbReference>
<name>A0A9X8EF93_PSEPU</name>
<dbReference type="SMART" id="SM01236">
    <property type="entry name" value="Haem_oxygenase_2"/>
    <property type="match status" value="1"/>
</dbReference>
<dbReference type="Gene3D" id="1.20.910.10">
    <property type="entry name" value="Heme oxygenase-like"/>
    <property type="match status" value="1"/>
</dbReference>
<dbReference type="RefSeq" id="WP_054914433.1">
    <property type="nucleotide sequence ID" value="NZ_RJUR01000014.1"/>
</dbReference>
<reference evidence="1 2" key="1">
    <citation type="submission" date="2018-11" db="EMBL/GenBank/DDBJ databases">
        <title>Genomic analyses of the natural microbiome of Caenorhabditis elegans.</title>
        <authorList>
            <person name="Samuel B."/>
        </authorList>
    </citation>
    <scope>NUCLEOTIDE SEQUENCE [LARGE SCALE GENOMIC DNA]</scope>
    <source>
        <strain evidence="1 2">BIGb0473</strain>
    </source>
</reference>
<evidence type="ECO:0000313" key="1">
    <source>
        <dbReference type="EMBL" id="ROQ48802.1"/>
    </source>
</evidence>
<proteinExistence type="predicted"/>
<evidence type="ECO:0000313" key="2">
    <source>
        <dbReference type="Proteomes" id="UP000269115"/>
    </source>
</evidence>
<organism evidence="1 2">
    <name type="scientific">Pseudomonas putida</name>
    <name type="common">Arthrobacter siderocapsulatus</name>
    <dbReference type="NCBI Taxonomy" id="303"/>
    <lineage>
        <taxon>Bacteria</taxon>
        <taxon>Pseudomonadati</taxon>
        <taxon>Pseudomonadota</taxon>
        <taxon>Gammaproteobacteria</taxon>
        <taxon>Pseudomonadales</taxon>
        <taxon>Pseudomonadaceae</taxon>
        <taxon>Pseudomonas</taxon>
    </lineage>
</organism>
<dbReference type="Pfam" id="PF14518">
    <property type="entry name" value="Haem_oxygenas_2"/>
    <property type="match status" value="1"/>
</dbReference>
<comment type="caution">
    <text evidence="1">The sequence shown here is derived from an EMBL/GenBank/DDBJ whole genome shotgun (WGS) entry which is preliminary data.</text>
</comment>